<evidence type="ECO:0000313" key="1">
    <source>
        <dbReference type="EMBL" id="RMJ07312.1"/>
    </source>
</evidence>
<evidence type="ECO:0000313" key="2">
    <source>
        <dbReference type="Proteomes" id="UP000277212"/>
    </source>
</evidence>
<organism evidence="1 2">
    <name type="scientific">Fusarium kuroshium</name>
    <dbReference type="NCBI Taxonomy" id="2010991"/>
    <lineage>
        <taxon>Eukaryota</taxon>
        <taxon>Fungi</taxon>
        <taxon>Dikarya</taxon>
        <taxon>Ascomycota</taxon>
        <taxon>Pezizomycotina</taxon>
        <taxon>Sordariomycetes</taxon>
        <taxon>Hypocreomycetidae</taxon>
        <taxon>Hypocreales</taxon>
        <taxon>Nectriaceae</taxon>
        <taxon>Fusarium</taxon>
        <taxon>Fusarium solani species complex</taxon>
    </lineage>
</organism>
<sequence length="76" mass="8516">MPCRWRLTSFHMPSTPSCIAVVTATPQSSQSLFVAQSITQASTPQWHTTAQCHSEGDILVEAFWVLHQRYQASPEL</sequence>
<proteinExistence type="predicted"/>
<dbReference type="EMBL" id="NKUJ01000349">
    <property type="protein sequence ID" value="RMJ07312.1"/>
    <property type="molecule type" value="Genomic_DNA"/>
</dbReference>
<protein>
    <submittedName>
        <fullName evidence="1">Uncharacterized protein</fullName>
    </submittedName>
</protein>
<name>A0A3M2RQ23_9HYPO</name>
<dbReference type="AlphaFoldDB" id="A0A3M2RQ23"/>
<keyword evidence="2" id="KW-1185">Reference proteome</keyword>
<comment type="caution">
    <text evidence="1">The sequence shown here is derived from an EMBL/GenBank/DDBJ whole genome shotgun (WGS) entry which is preliminary data.</text>
</comment>
<accession>A0A3M2RQ23</accession>
<dbReference type="Proteomes" id="UP000277212">
    <property type="component" value="Unassembled WGS sequence"/>
</dbReference>
<gene>
    <name evidence="1" type="ORF">CDV36_013083</name>
</gene>
<reference evidence="1 2" key="1">
    <citation type="submission" date="2017-06" db="EMBL/GenBank/DDBJ databases">
        <title>Comparative genomic analysis of Ambrosia Fusariam Clade fungi.</title>
        <authorList>
            <person name="Stajich J.E."/>
            <person name="Carrillo J."/>
            <person name="Kijimoto T."/>
            <person name="Eskalen A."/>
            <person name="O'Donnell K."/>
            <person name="Kasson M."/>
        </authorList>
    </citation>
    <scope>NUCLEOTIDE SEQUENCE [LARGE SCALE GENOMIC DNA]</scope>
    <source>
        <strain evidence="1">UCR3666</strain>
    </source>
</reference>